<evidence type="ECO:0000313" key="1">
    <source>
        <dbReference type="EMBL" id="KRK48857.1"/>
    </source>
</evidence>
<comment type="caution">
    <text evidence="1">The sequence shown here is derived from an EMBL/GenBank/DDBJ whole genome shotgun (WGS) entry which is preliminary data.</text>
</comment>
<dbReference type="EMBL" id="AZCX01000002">
    <property type="protein sequence ID" value="KRK48857.1"/>
    <property type="molecule type" value="Genomic_DNA"/>
</dbReference>
<accession>A0A0R1HTI8</accession>
<dbReference type="Proteomes" id="UP000050911">
    <property type="component" value="Unassembled WGS sequence"/>
</dbReference>
<organism evidence="1 2">
    <name type="scientific">Secundilactobacillus kimchicus JCM 15530</name>
    <dbReference type="NCBI Taxonomy" id="1302272"/>
    <lineage>
        <taxon>Bacteria</taxon>
        <taxon>Bacillati</taxon>
        <taxon>Bacillota</taxon>
        <taxon>Bacilli</taxon>
        <taxon>Lactobacillales</taxon>
        <taxon>Lactobacillaceae</taxon>
        <taxon>Secundilactobacillus</taxon>
    </lineage>
</organism>
<keyword evidence="2" id="KW-1185">Reference proteome</keyword>
<dbReference type="STRING" id="1302272.FC96_GL001178"/>
<protein>
    <submittedName>
        <fullName evidence="1">Uncharacterized protein</fullName>
    </submittedName>
</protein>
<sequence>MRINEKNRKSNTLLNLVGNSHYKCKNMNGKLDEFESKYEVSKKVMVLSDHETVAN</sequence>
<proteinExistence type="predicted"/>
<dbReference type="AlphaFoldDB" id="A0A0R1HTI8"/>
<gene>
    <name evidence="1" type="ORF">FC96_GL001178</name>
</gene>
<reference evidence="1 2" key="1">
    <citation type="journal article" date="2015" name="Genome Announc.">
        <title>Expanding the biotechnology potential of lactobacilli through comparative genomics of 213 strains and associated genera.</title>
        <authorList>
            <person name="Sun Z."/>
            <person name="Harris H.M."/>
            <person name="McCann A."/>
            <person name="Guo C."/>
            <person name="Argimon S."/>
            <person name="Zhang W."/>
            <person name="Yang X."/>
            <person name="Jeffery I.B."/>
            <person name="Cooney J.C."/>
            <person name="Kagawa T.F."/>
            <person name="Liu W."/>
            <person name="Song Y."/>
            <person name="Salvetti E."/>
            <person name="Wrobel A."/>
            <person name="Rasinkangas P."/>
            <person name="Parkhill J."/>
            <person name="Rea M.C."/>
            <person name="O'Sullivan O."/>
            <person name="Ritari J."/>
            <person name="Douillard F.P."/>
            <person name="Paul Ross R."/>
            <person name="Yang R."/>
            <person name="Briner A.E."/>
            <person name="Felis G.E."/>
            <person name="de Vos W.M."/>
            <person name="Barrangou R."/>
            <person name="Klaenhammer T.R."/>
            <person name="Caufield P.W."/>
            <person name="Cui Y."/>
            <person name="Zhang H."/>
            <person name="O'Toole P.W."/>
        </authorList>
    </citation>
    <scope>NUCLEOTIDE SEQUENCE [LARGE SCALE GENOMIC DNA]</scope>
    <source>
        <strain evidence="1 2">JCM 15530</strain>
    </source>
</reference>
<name>A0A0R1HTI8_9LACO</name>
<dbReference type="PATRIC" id="fig|1302272.5.peg.1186"/>
<evidence type="ECO:0000313" key="2">
    <source>
        <dbReference type="Proteomes" id="UP000050911"/>
    </source>
</evidence>